<evidence type="ECO:0000256" key="2">
    <source>
        <dbReference type="ARBA" id="ARBA00022598"/>
    </source>
</evidence>
<dbReference type="EMBL" id="GL377618">
    <property type="protein sequence ID" value="EFJ16574.1"/>
    <property type="molecule type" value="Genomic_DNA"/>
</dbReference>
<reference evidence="4 5" key="1">
    <citation type="journal article" date="2011" name="Science">
        <title>The Selaginella genome identifies genetic changes associated with the evolution of vascular plants.</title>
        <authorList>
            <person name="Banks J.A."/>
            <person name="Nishiyama T."/>
            <person name="Hasebe M."/>
            <person name="Bowman J.L."/>
            <person name="Gribskov M."/>
            <person name="dePamphilis C."/>
            <person name="Albert V.A."/>
            <person name="Aono N."/>
            <person name="Aoyama T."/>
            <person name="Ambrose B.A."/>
            <person name="Ashton N.W."/>
            <person name="Axtell M.J."/>
            <person name="Barker E."/>
            <person name="Barker M.S."/>
            <person name="Bennetzen J.L."/>
            <person name="Bonawitz N.D."/>
            <person name="Chapple C."/>
            <person name="Cheng C."/>
            <person name="Correa L.G."/>
            <person name="Dacre M."/>
            <person name="DeBarry J."/>
            <person name="Dreyer I."/>
            <person name="Elias M."/>
            <person name="Engstrom E.M."/>
            <person name="Estelle M."/>
            <person name="Feng L."/>
            <person name="Finet C."/>
            <person name="Floyd S.K."/>
            <person name="Frommer W.B."/>
            <person name="Fujita T."/>
            <person name="Gramzow L."/>
            <person name="Gutensohn M."/>
            <person name="Harholt J."/>
            <person name="Hattori M."/>
            <person name="Heyl A."/>
            <person name="Hirai T."/>
            <person name="Hiwatashi Y."/>
            <person name="Ishikawa M."/>
            <person name="Iwata M."/>
            <person name="Karol K.G."/>
            <person name="Koehler B."/>
            <person name="Kolukisaoglu U."/>
            <person name="Kubo M."/>
            <person name="Kurata T."/>
            <person name="Lalonde S."/>
            <person name="Li K."/>
            <person name="Li Y."/>
            <person name="Litt A."/>
            <person name="Lyons E."/>
            <person name="Manning G."/>
            <person name="Maruyama T."/>
            <person name="Michael T.P."/>
            <person name="Mikami K."/>
            <person name="Miyazaki S."/>
            <person name="Morinaga S."/>
            <person name="Murata T."/>
            <person name="Mueller-Roeber B."/>
            <person name="Nelson D.R."/>
            <person name="Obara M."/>
            <person name="Oguri Y."/>
            <person name="Olmstead R.G."/>
            <person name="Onodera N."/>
            <person name="Petersen B.L."/>
            <person name="Pils B."/>
            <person name="Prigge M."/>
            <person name="Rensing S.A."/>
            <person name="Riano-Pachon D.M."/>
            <person name="Roberts A.W."/>
            <person name="Sato Y."/>
            <person name="Scheller H.V."/>
            <person name="Schulz B."/>
            <person name="Schulz C."/>
            <person name="Shakirov E.V."/>
            <person name="Shibagaki N."/>
            <person name="Shinohara N."/>
            <person name="Shippen D.E."/>
            <person name="Soerensen I."/>
            <person name="Sotooka R."/>
            <person name="Sugimoto N."/>
            <person name="Sugita M."/>
            <person name="Sumikawa N."/>
            <person name="Tanurdzic M."/>
            <person name="Theissen G."/>
            <person name="Ulvskov P."/>
            <person name="Wakazuki S."/>
            <person name="Weng J.K."/>
            <person name="Willats W.W."/>
            <person name="Wipf D."/>
            <person name="Wolf P.G."/>
            <person name="Yang L."/>
            <person name="Zimmer A.D."/>
            <person name="Zhu Q."/>
            <person name="Mitros T."/>
            <person name="Hellsten U."/>
            <person name="Loque D."/>
            <person name="Otillar R."/>
            <person name="Salamov A."/>
            <person name="Schmutz J."/>
            <person name="Shapiro H."/>
            <person name="Lindquist E."/>
            <person name="Lucas S."/>
            <person name="Rokhsar D."/>
            <person name="Grigoriev I.V."/>
        </authorList>
    </citation>
    <scope>NUCLEOTIDE SEQUENCE [LARGE SCALE GENOMIC DNA]</scope>
</reference>
<dbReference type="Pfam" id="PF13193">
    <property type="entry name" value="AMP-binding_C"/>
    <property type="match status" value="1"/>
</dbReference>
<feature type="domain" description="AMP-binding enzyme C-terminal" evidence="3">
    <location>
        <begin position="116"/>
        <end position="191"/>
    </location>
</feature>
<evidence type="ECO:0000313" key="5">
    <source>
        <dbReference type="Proteomes" id="UP000001514"/>
    </source>
</evidence>
<dbReference type="KEGG" id="smo:SELMODRAFT_421830"/>
<dbReference type="PANTHER" id="PTHR43859">
    <property type="entry name" value="ACYL-ACTIVATING ENZYME"/>
    <property type="match status" value="1"/>
</dbReference>
<evidence type="ECO:0000313" key="4">
    <source>
        <dbReference type="EMBL" id="EFJ16574.1"/>
    </source>
</evidence>
<proteinExistence type="inferred from homology"/>
<accession>D8SGH7</accession>
<dbReference type="InterPro" id="IPR025110">
    <property type="entry name" value="AMP-bd_C"/>
</dbReference>
<dbReference type="GO" id="GO:0016874">
    <property type="term" value="F:ligase activity"/>
    <property type="evidence" value="ECO:0007669"/>
    <property type="project" value="UniProtKB-KW"/>
</dbReference>
<name>D8SGH7_SELML</name>
<dbReference type="PANTHER" id="PTHR43859:SF7">
    <property type="entry name" value="ACETATE_BUTYRATE--COA LIGASE AAE7, PEROXISOMAL"/>
    <property type="match status" value="1"/>
</dbReference>
<dbReference type="FunFam" id="3.30.300.30:FF:000008">
    <property type="entry name" value="2,3-dihydroxybenzoate-AMP ligase"/>
    <property type="match status" value="1"/>
</dbReference>
<dbReference type="Gene3D" id="3.30.300.30">
    <property type="match status" value="1"/>
</dbReference>
<keyword evidence="2" id="KW-0436">Ligase</keyword>
<keyword evidence="5" id="KW-1185">Reference proteome</keyword>
<dbReference type="Gene3D" id="3.40.50.12780">
    <property type="entry name" value="N-terminal domain of ligase-like"/>
    <property type="match status" value="1"/>
</dbReference>
<dbReference type="InterPro" id="IPR042099">
    <property type="entry name" value="ANL_N_sf"/>
</dbReference>
<dbReference type="HOGENOM" id="CLU_000022_17_0_1"/>
<dbReference type="OMA" id="CNANTDE"/>
<evidence type="ECO:0000259" key="3">
    <source>
        <dbReference type="Pfam" id="PF13193"/>
    </source>
</evidence>
<dbReference type="Gramene" id="EFJ16574">
    <property type="protein sequence ID" value="EFJ16574"/>
    <property type="gene ID" value="SELMODRAFT_421830"/>
</dbReference>
<dbReference type="InterPro" id="IPR045851">
    <property type="entry name" value="AMP-bd_C_sf"/>
</dbReference>
<dbReference type="SUPFAM" id="SSF56801">
    <property type="entry name" value="Acetyl-CoA synthetase-like"/>
    <property type="match status" value="1"/>
</dbReference>
<evidence type="ECO:0000256" key="1">
    <source>
        <dbReference type="ARBA" id="ARBA00006432"/>
    </source>
</evidence>
<dbReference type="Proteomes" id="UP000001514">
    <property type="component" value="Unassembled WGS sequence"/>
</dbReference>
<dbReference type="AlphaFoldDB" id="D8SGH7"/>
<comment type="similarity">
    <text evidence="1">Belongs to the ATP-dependent AMP-binding enzyme family.</text>
</comment>
<dbReference type="InParanoid" id="D8SGH7"/>
<gene>
    <name evidence="4" type="ORF">SELMODRAFT_421830</name>
</gene>
<sequence>MCEWNPKWDSLSPNEQARLKAQQGMKYVCLDSLQVLNSKTLEPVAKDGVTIGEVCMCGNMVFKGYLNNPEATLESFRGGWFHSGGLAVWHPDGYIKIKDRAKDIIISGEENISSLEVESILYRHPAVLEAAVVGRPDEQWGKSPCAFVSLKHGVRSNKEEILSFCPQHLPNFMVPKSIVILTALDKTVTGKIQKQVLRSKARALGSVKQISKLYKPTIELGKLEIVHGLENPQSSLAILNQSATVPSVVMYWNDK</sequence>
<dbReference type="eggNOG" id="KOG1176">
    <property type="taxonomic scope" value="Eukaryota"/>
</dbReference>
<organism evidence="5">
    <name type="scientific">Selaginella moellendorffii</name>
    <name type="common">Spikemoss</name>
    <dbReference type="NCBI Taxonomy" id="88036"/>
    <lineage>
        <taxon>Eukaryota</taxon>
        <taxon>Viridiplantae</taxon>
        <taxon>Streptophyta</taxon>
        <taxon>Embryophyta</taxon>
        <taxon>Tracheophyta</taxon>
        <taxon>Lycopodiopsida</taxon>
        <taxon>Selaginellales</taxon>
        <taxon>Selaginellaceae</taxon>
        <taxon>Selaginella</taxon>
    </lineage>
</organism>
<protein>
    <recommendedName>
        <fullName evidence="3">AMP-binding enzyme C-terminal domain-containing protein</fullName>
    </recommendedName>
</protein>
<dbReference type="STRING" id="88036.D8SGH7"/>